<evidence type="ECO:0000259" key="1">
    <source>
        <dbReference type="PROSITE" id="PS50011"/>
    </source>
</evidence>
<dbReference type="GO" id="GO:0005524">
    <property type="term" value="F:ATP binding"/>
    <property type="evidence" value="ECO:0007669"/>
    <property type="project" value="InterPro"/>
</dbReference>
<dbReference type="InterPro" id="IPR011009">
    <property type="entry name" value="Kinase-like_dom_sf"/>
</dbReference>
<dbReference type="Gene3D" id="1.10.510.10">
    <property type="entry name" value="Transferase(Phosphotransferase) domain 1"/>
    <property type="match status" value="1"/>
</dbReference>
<evidence type="ECO:0000313" key="2">
    <source>
        <dbReference type="EMBL" id="CAD0112343.1"/>
    </source>
</evidence>
<dbReference type="PROSITE" id="PS00108">
    <property type="entry name" value="PROTEIN_KINASE_ST"/>
    <property type="match status" value="1"/>
</dbReference>
<protein>
    <recommendedName>
        <fullName evidence="1">Protein kinase domain-containing protein</fullName>
    </recommendedName>
</protein>
<evidence type="ECO:0000313" key="3">
    <source>
        <dbReference type="Proteomes" id="UP000745764"/>
    </source>
</evidence>
<organism evidence="2 3">
    <name type="scientific">Aureobasidium uvarum</name>
    <dbReference type="NCBI Taxonomy" id="2773716"/>
    <lineage>
        <taxon>Eukaryota</taxon>
        <taxon>Fungi</taxon>
        <taxon>Dikarya</taxon>
        <taxon>Ascomycota</taxon>
        <taxon>Pezizomycotina</taxon>
        <taxon>Dothideomycetes</taxon>
        <taxon>Dothideomycetidae</taxon>
        <taxon>Dothideales</taxon>
        <taxon>Saccotheciaceae</taxon>
        <taxon>Aureobasidium</taxon>
    </lineage>
</organism>
<dbReference type="EMBL" id="CAINUL010000015">
    <property type="protein sequence ID" value="CAD0112343.1"/>
    <property type="molecule type" value="Genomic_DNA"/>
</dbReference>
<dbReference type="OrthoDB" id="310217at2759"/>
<proteinExistence type="predicted"/>
<dbReference type="SUPFAM" id="SSF56112">
    <property type="entry name" value="Protein kinase-like (PK-like)"/>
    <property type="match status" value="1"/>
</dbReference>
<reference evidence="2" key="1">
    <citation type="submission" date="2020-06" db="EMBL/GenBank/DDBJ databases">
        <authorList>
            <person name="Onetto C."/>
        </authorList>
    </citation>
    <scope>NUCLEOTIDE SEQUENCE</scope>
</reference>
<dbReference type="InterPro" id="IPR008271">
    <property type="entry name" value="Ser/Thr_kinase_AS"/>
</dbReference>
<keyword evidence="3" id="KW-1185">Reference proteome</keyword>
<sequence length="224" mass="25228">MALNDKTTPDILLPSTHIWRYDKKIGSGSEGTVHLWNHLDTTTQKIVSRIVIKNLLTTDAHIIPNGPAKGRLLQAYIAQKLAPRGATEAYTVPTLGVRKLTKWENAWRTYHPYYSAGHLDNLVHINTRSRNSKFLPEPFIWFLLHRMMKAAVAMDETLHMGSAAGPCIIHNDIKSENILFGHPGSLGKDTDYIMYPPAYLADFGMSYLTSDDESWRNKIRGTVG</sequence>
<name>A0A9N8PVN5_9PEZI</name>
<dbReference type="Proteomes" id="UP000745764">
    <property type="component" value="Unassembled WGS sequence"/>
</dbReference>
<accession>A0A9N8PVN5</accession>
<gene>
    <name evidence="2" type="ORF">AWRI4620_LOCUS6598</name>
</gene>
<dbReference type="InterPro" id="IPR000719">
    <property type="entry name" value="Prot_kinase_dom"/>
</dbReference>
<dbReference type="AlphaFoldDB" id="A0A9N8PVN5"/>
<feature type="domain" description="Protein kinase" evidence="1">
    <location>
        <begin position="19"/>
        <end position="224"/>
    </location>
</feature>
<dbReference type="GO" id="GO:0004672">
    <property type="term" value="F:protein kinase activity"/>
    <property type="evidence" value="ECO:0007669"/>
    <property type="project" value="InterPro"/>
</dbReference>
<dbReference type="PROSITE" id="PS50011">
    <property type="entry name" value="PROTEIN_KINASE_DOM"/>
    <property type="match status" value="1"/>
</dbReference>
<comment type="caution">
    <text evidence="2">The sequence shown here is derived from an EMBL/GenBank/DDBJ whole genome shotgun (WGS) entry which is preliminary data.</text>
</comment>